<sequence length="92" mass="10721">MEFPPGSQGGRGLPSGVQERSERFTRGEVELLWNLLRQLRCRQLGLWRVGTMASNSSLDQYHAPLMEQLMKQRVPAFYQFFRALRPQFKNPP</sequence>
<dbReference type="AlphaFoldDB" id="A0AAV7NET3"/>
<comment type="caution">
    <text evidence="2">The sequence shown here is derived from an EMBL/GenBank/DDBJ whole genome shotgun (WGS) entry which is preliminary data.</text>
</comment>
<evidence type="ECO:0000313" key="3">
    <source>
        <dbReference type="Proteomes" id="UP001066276"/>
    </source>
</evidence>
<evidence type="ECO:0000256" key="1">
    <source>
        <dbReference type="SAM" id="MobiDB-lite"/>
    </source>
</evidence>
<accession>A0AAV7NET3</accession>
<organism evidence="2 3">
    <name type="scientific">Pleurodeles waltl</name>
    <name type="common">Iberian ribbed newt</name>
    <dbReference type="NCBI Taxonomy" id="8319"/>
    <lineage>
        <taxon>Eukaryota</taxon>
        <taxon>Metazoa</taxon>
        <taxon>Chordata</taxon>
        <taxon>Craniata</taxon>
        <taxon>Vertebrata</taxon>
        <taxon>Euteleostomi</taxon>
        <taxon>Amphibia</taxon>
        <taxon>Batrachia</taxon>
        <taxon>Caudata</taxon>
        <taxon>Salamandroidea</taxon>
        <taxon>Salamandridae</taxon>
        <taxon>Pleurodelinae</taxon>
        <taxon>Pleurodeles</taxon>
    </lineage>
</organism>
<evidence type="ECO:0000313" key="2">
    <source>
        <dbReference type="EMBL" id="KAJ1114555.1"/>
    </source>
</evidence>
<feature type="region of interest" description="Disordered" evidence="1">
    <location>
        <begin position="1"/>
        <end position="20"/>
    </location>
</feature>
<gene>
    <name evidence="2" type="ORF">NDU88_002790</name>
</gene>
<keyword evidence="3" id="KW-1185">Reference proteome</keyword>
<protein>
    <submittedName>
        <fullName evidence="2">Uncharacterized protein</fullName>
    </submittedName>
</protein>
<name>A0AAV7NET3_PLEWA</name>
<dbReference type="Proteomes" id="UP001066276">
    <property type="component" value="Chromosome 8"/>
</dbReference>
<dbReference type="EMBL" id="JANPWB010000012">
    <property type="protein sequence ID" value="KAJ1114555.1"/>
    <property type="molecule type" value="Genomic_DNA"/>
</dbReference>
<proteinExistence type="predicted"/>
<reference evidence="2" key="1">
    <citation type="journal article" date="2022" name="bioRxiv">
        <title>Sequencing and chromosome-scale assembly of the giantPleurodeles waltlgenome.</title>
        <authorList>
            <person name="Brown T."/>
            <person name="Elewa A."/>
            <person name="Iarovenko S."/>
            <person name="Subramanian E."/>
            <person name="Araus A.J."/>
            <person name="Petzold A."/>
            <person name="Susuki M."/>
            <person name="Suzuki K.-i.T."/>
            <person name="Hayashi T."/>
            <person name="Toyoda A."/>
            <person name="Oliveira C."/>
            <person name="Osipova E."/>
            <person name="Leigh N.D."/>
            <person name="Simon A."/>
            <person name="Yun M.H."/>
        </authorList>
    </citation>
    <scope>NUCLEOTIDE SEQUENCE</scope>
    <source>
        <strain evidence="2">20211129_DDA</strain>
        <tissue evidence="2">Liver</tissue>
    </source>
</reference>